<dbReference type="Pfam" id="PF00188">
    <property type="entry name" value="CAP"/>
    <property type="match status" value="1"/>
</dbReference>
<dbReference type="PANTHER" id="PTHR31157:SF1">
    <property type="entry name" value="SCP DOMAIN-CONTAINING PROTEIN"/>
    <property type="match status" value="1"/>
</dbReference>
<dbReference type="PANTHER" id="PTHR31157">
    <property type="entry name" value="SCP DOMAIN-CONTAINING PROTEIN"/>
    <property type="match status" value="1"/>
</dbReference>
<name>A0A428ZHM6_KIBAR</name>
<dbReference type="OrthoDB" id="8611574at2"/>
<sequence length="159" mass="16742">MVERTLTRVAAAGSVLAAVLLATPAEATVQTIQDDVVRLTNAERQKAGCPPLTAVAQLNVAAQRHSEDMAANNFLGHTGSDGSTMVTRVERAGYTGWRGLAENVAAGYQTAEAVVAGWMNSSGHRANILNCGLRDIGVGYATNPSSTYGVYWTQNFGSR</sequence>
<dbReference type="Gene3D" id="3.40.33.10">
    <property type="entry name" value="CAP"/>
    <property type="match status" value="1"/>
</dbReference>
<dbReference type="RefSeq" id="WP_051795923.1">
    <property type="nucleotide sequence ID" value="NZ_QHKI01000006.1"/>
</dbReference>
<protein>
    <submittedName>
        <fullName evidence="3">CAP domain-containing protein</fullName>
    </submittedName>
</protein>
<evidence type="ECO:0000259" key="2">
    <source>
        <dbReference type="Pfam" id="PF00188"/>
    </source>
</evidence>
<dbReference type="EMBL" id="QHKI01000006">
    <property type="protein sequence ID" value="RSM87577.1"/>
    <property type="molecule type" value="Genomic_DNA"/>
</dbReference>
<gene>
    <name evidence="3" type="ORF">DMH04_11275</name>
</gene>
<dbReference type="CDD" id="cd05379">
    <property type="entry name" value="CAP_bacterial"/>
    <property type="match status" value="1"/>
</dbReference>
<evidence type="ECO:0000313" key="4">
    <source>
        <dbReference type="Proteomes" id="UP000287547"/>
    </source>
</evidence>
<dbReference type="InterPro" id="IPR035940">
    <property type="entry name" value="CAP_sf"/>
</dbReference>
<dbReference type="Proteomes" id="UP000287547">
    <property type="component" value="Unassembled WGS sequence"/>
</dbReference>
<evidence type="ECO:0000313" key="3">
    <source>
        <dbReference type="EMBL" id="RSM87577.1"/>
    </source>
</evidence>
<comment type="caution">
    <text evidence="3">The sequence shown here is derived from an EMBL/GenBank/DDBJ whole genome shotgun (WGS) entry which is preliminary data.</text>
</comment>
<reference evidence="3 4" key="1">
    <citation type="submission" date="2018-05" db="EMBL/GenBank/DDBJ databases">
        <title>Evolution of GPA BGCs.</title>
        <authorList>
            <person name="Waglechner N."/>
            <person name="Wright G.D."/>
        </authorList>
    </citation>
    <scope>NUCLEOTIDE SEQUENCE [LARGE SCALE GENOMIC DNA]</scope>
    <source>
        <strain evidence="3 4">A82846</strain>
    </source>
</reference>
<feature type="chain" id="PRO_5019372697" evidence="1">
    <location>
        <begin position="28"/>
        <end position="159"/>
    </location>
</feature>
<keyword evidence="1" id="KW-0732">Signal</keyword>
<dbReference type="InterPro" id="IPR014044">
    <property type="entry name" value="CAP_dom"/>
</dbReference>
<dbReference type="AlphaFoldDB" id="A0A428ZHM6"/>
<evidence type="ECO:0000256" key="1">
    <source>
        <dbReference type="SAM" id="SignalP"/>
    </source>
</evidence>
<proteinExistence type="predicted"/>
<feature type="domain" description="SCP" evidence="2">
    <location>
        <begin position="38"/>
        <end position="156"/>
    </location>
</feature>
<dbReference type="SUPFAM" id="SSF55797">
    <property type="entry name" value="PR-1-like"/>
    <property type="match status" value="1"/>
</dbReference>
<accession>A0A428ZHM6</accession>
<organism evidence="3 4">
    <name type="scientific">Kibdelosporangium aridum</name>
    <dbReference type="NCBI Taxonomy" id="2030"/>
    <lineage>
        <taxon>Bacteria</taxon>
        <taxon>Bacillati</taxon>
        <taxon>Actinomycetota</taxon>
        <taxon>Actinomycetes</taxon>
        <taxon>Pseudonocardiales</taxon>
        <taxon>Pseudonocardiaceae</taxon>
        <taxon>Kibdelosporangium</taxon>
    </lineage>
</organism>
<feature type="signal peptide" evidence="1">
    <location>
        <begin position="1"/>
        <end position="27"/>
    </location>
</feature>